<name>A0A3P6AVN5_BRAOL</name>
<evidence type="ECO:0000256" key="1">
    <source>
        <dbReference type="SAM" id="MobiDB-lite"/>
    </source>
</evidence>
<dbReference type="EMBL" id="LR031872">
    <property type="protein sequence ID" value="VDC93865.1"/>
    <property type="molecule type" value="Genomic_DNA"/>
</dbReference>
<organism evidence="2">
    <name type="scientific">Brassica oleracea</name>
    <name type="common">Wild cabbage</name>
    <dbReference type="NCBI Taxonomy" id="3712"/>
    <lineage>
        <taxon>Eukaryota</taxon>
        <taxon>Viridiplantae</taxon>
        <taxon>Streptophyta</taxon>
        <taxon>Embryophyta</taxon>
        <taxon>Tracheophyta</taxon>
        <taxon>Spermatophyta</taxon>
        <taxon>Magnoliopsida</taxon>
        <taxon>eudicotyledons</taxon>
        <taxon>Gunneridae</taxon>
        <taxon>Pentapetalae</taxon>
        <taxon>rosids</taxon>
        <taxon>malvids</taxon>
        <taxon>Brassicales</taxon>
        <taxon>Brassicaceae</taxon>
        <taxon>Brassiceae</taxon>
        <taxon>Brassica</taxon>
    </lineage>
</organism>
<sequence length="100" mass="11253">MTKIFHYFSATSFFTTSDKLYPRYQQHTSHHSLLAQVLNSSHLAILEATQCPLCLRRTLPVTGPIKPQSSKPSFGLEDWDSYSGQTLRSGQKSGTEELYG</sequence>
<protein>
    <submittedName>
        <fullName evidence="2">Uncharacterized protein</fullName>
    </submittedName>
</protein>
<accession>A0A3P6AVN5</accession>
<feature type="compositionally biased region" description="Polar residues" evidence="1">
    <location>
        <begin position="82"/>
        <end position="93"/>
    </location>
</feature>
<gene>
    <name evidence="2" type="ORF">BOLC3T17207H</name>
</gene>
<feature type="region of interest" description="Disordered" evidence="1">
    <location>
        <begin position="61"/>
        <end position="100"/>
    </location>
</feature>
<reference evidence="2" key="1">
    <citation type="submission" date="2018-11" db="EMBL/GenBank/DDBJ databases">
        <authorList>
            <consortium name="Genoscope - CEA"/>
            <person name="William W."/>
        </authorList>
    </citation>
    <scope>NUCLEOTIDE SEQUENCE</scope>
</reference>
<dbReference type="AlphaFoldDB" id="A0A3P6AVN5"/>
<evidence type="ECO:0000313" key="2">
    <source>
        <dbReference type="EMBL" id="VDC93865.1"/>
    </source>
</evidence>
<proteinExistence type="predicted"/>